<sequence length="109" mass="12214">MRNYLKRASFGKLNFEGAFLENVNIGDRPSTCDTKGIIAAAITAVFALGKDTANYDYLFIDISRTPVCKWEGLAVTPVNWIISNNVGHKVWIWSHEFGPDLGFIIPKCY</sequence>
<organism evidence="1 2">
    <name type="scientific">Erwinia psidii</name>
    <dbReference type="NCBI Taxonomy" id="69224"/>
    <lineage>
        <taxon>Bacteria</taxon>
        <taxon>Pseudomonadati</taxon>
        <taxon>Pseudomonadota</taxon>
        <taxon>Gammaproteobacteria</taxon>
        <taxon>Enterobacterales</taxon>
        <taxon>Erwiniaceae</taxon>
        <taxon>Erwinia</taxon>
    </lineage>
</organism>
<protein>
    <submittedName>
        <fullName evidence="1">Uncharacterized protein</fullName>
    </submittedName>
</protein>
<gene>
    <name evidence="1" type="ORF">EB241_01845</name>
</gene>
<accession>A0A3N6TXR1</accession>
<name>A0A3N6TXR1_9GAMM</name>
<dbReference type="EMBL" id="RHHM01000001">
    <property type="protein sequence ID" value="RQM40062.1"/>
    <property type="molecule type" value="Genomic_DNA"/>
</dbReference>
<dbReference type="RefSeq" id="WP_124231502.1">
    <property type="nucleotide sequence ID" value="NZ_RHHM01000001.1"/>
</dbReference>
<evidence type="ECO:0000313" key="1">
    <source>
        <dbReference type="EMBL" id="RQM40062.1"/>
    </source>
</evidence>
<proteinExistence type="predicted"/>
<dbReference type="AlphaFoldDB" id="A0A3N6TXR1"/>
<evidence type="ECO:0000313" key="2">
    <source>
        <dbReference type="Proteomes" id="UP000279457"/>
    </source>
</evidence>
<comment type="caution">
    <text evidence="1">The sequence shown here is derived from an EMBL/GenBank/DDBJ whole genome shotgun (WGS) entry which is preliminary data.</text>
</comment>
<reference evidence="1 2" key="1">
    <citation type="submission" date="2018-10" db="EMBL/GenBank/DDBJ databases">
        <title>Draft genome sequence for the type isolate of Erwinia psidii, agent causal of bacterial blight in guava (Psidium guajava) and wilt and die-back of Eucalyptus spp.</title>
        <authorList>
            <person name="Hermenegildo P.S."/>
            <person name="Santos S.A."/>
            <person name="Guimaraes L.M.S."/>
            <person name="Vidigal P.M.P."/>
            <person name="Pereira I.C."/>
            <person name="Badel J.L."/>
            <person name="Alfenas-Zerbini P."/>
            <person name="Ferreira M.A.S.V."/>
            <person name="Alfenas A.C."/>
        </authorList>
    </citation>
    <scope>NUCLEOTIDE SEQUENCE [LARGE SCALE GENOMIC DNA]</scope>
    <source>
        <strain evidence="1 2">IBSBF 435</strain>
    </source>
</reference>
<dbReference type="Proteomes" id="UP000279457">
    <property type="component" value="Unassembled WGS sequence"/>
</dbReference>
<keyword evidence="2" id="KW-1185">Reference proteome</keyword>
<dbReference type="OrthoDB" id="9790784at2"/>